<dbReference type="Pfam" id="PF00271">
    <property type="entry name" value="Helicase_C"/>
    <property type="match status" value="1"/>
</dbReference>
<feature type="compositionally biased region" description="Polar residues" evidence="8">
    <location>
        <begin position="1"/>
        <end position="14"/>
    </location>
</feature>
<comment type="similarity">
    <text evidence="1">Belongs to the helicase family. RecQ subfamily.</text>
</comment>
<dbReference type="InterPro" id="IPR014001">
    <property type="entry name" value="Helicase_ATP-bd"/>
</dbReference>
<evidence type="ECO:0000256" key="1">
    <source>
        <dbReference type="ARBA" id="ARBA00005446"/>
    </source>
</evidence>
<dbReference type="OrthoDB" id="5409596at2759"/>
<evidence type="ECO:0000256" key="5">
    <source>
        <dbReference type="ARBA" id="ARBA00023235"/>
    </source>
</evidence>
<dbReference type="Proteomes" id="UP000559256">
    <property type="component" value="Unassembled WGS sequence"/>
</dbReference>
<organism evidence="11 12">
    <name type="scientific">Tetrapyrgos nigripes</name>
    <dbReference type="NCBI Taxonomy" id="182062"/>
    <lineage>
        <taxon>Eukaryota</taxon>
        <taxon>Fungi</taxon>
        <taxon>Dikarya</taxon>
        <taxon>Basidiomycota</taxon>
        <taxon>Agaricomycotina</taxon>
        <taxon>Agaricomycetes</taxon>
        <taxon>Agaricomycetidae</taxon>
        <taxon>Agaricales</taxon>
        <taxon>Marasmiineae</taxon>
        <taxon>Marasmiaceae</taxon>
        <taxon>Tetrapyrgos</taxon>
    </lineage>
</organism>
<dbReference type="InterPro" id="IPR011545">
    <property type="entry name" value="DEAD/DEAH_box_helicase_dom"/>
</dbReference>
<keyword evidence="2" id="KW-0547">Nucleotide-binding</keyword>
<dbReference type="PROSITE" id="PS51192">
    <property type="entry name" value="HELICASE_ATP_BIND_1"/>
    <property type="match status" value="1"/>
</dbReference>
<keyword evidence="5" id="KW-0413">Isomerase</keyword>
<dbReference type="GO" id="GO:0005694">
    <property type="term" value="C:chromosome"/>
    <property type="evidence" value="ECO:0007669"/>
    <property type="project" value="TreeGrafter"/>
</dbReference>
<dbReference type="EMBL" id="JAACJM010000097">
    <property type="protein sequence ID" value="KAF5347077.1"/>
    <property type="molecule type" value="Genomic_DNA"/>
</dbReference>
<dbReference type="InterPro" id="IPR001650">
    <property type="entry name" value="Helicase_C-like"/>
</dbReference>
<dbReference type="PANTHER" id="PTHR13710:SF105">
    <property type="entry name" value="ATP-DEPENDENT DNA HELICASE Q1"/>
    <property type="match status" value="1"/>
</dbReference>
<dbReference type="GO" id="GO:0006281">
    <property type="term" value="P:DNA repair"/>
    <property type="evidence" value="ECO:0007669"/>
    <property type="project" value="TreeGrafter"/>
</dbReference>
<evidence type="ECO:0000256" key="2">
    <source>
        <dbReference type="ARBA" id="ARBA00022741"/>
    </source>
</evidence>
<feature type="domain" description="Helicase ATP-binding" evidence="9">
    <location>
        <begin position="55"/>
        <end position="229"/>
    </location>
</feature>
<comment type="caution">
    <text evidence="11">The sequence shown here is derived from an EMBL/GenBank/DDBJ whole genome shotgun (WGS) entry which is preliminary data.</text>
</comment>
<dbReference type="GO" id="GO:0005737">
    <property type="term" value="C:cytoplasm"/>
    <property type="evidence" value="ECO:0007669"/>
    <property type="project" value="TreeGrafter"/>
</dbReference>
<proteinExistence type="inferred from homology"/>
<evidence type="ECO:0000256" key="6">
    <source>
        <dbReference type="ARBA" id="ARBA00034617"/>
    </source>
</evidence>
<dbReference type="Pfam" id="PF00270">
    <property type="entry name" value="DEAD"/>
    <property type="match status" value="1"/>
</dbReference>
<keyword evidence="3" id="KW-0067">ATP-binding</keyword>
<evidence type="ECO:0000256" key="7">
    <source>
        <dbReference type="ARBA" id="ARBA00034808"/>
    </source>
</evidence>
<gene>
    <name evidence="11" type="ORF">D9758_011622</name>
</gene>
<comment type="catalytic activity">
    <reaction evidence="6">
        <text>Couples ATP hydrolysis with the unwinding of duplex DNA by translocating in the 3'-5' direction.</text>
        <dbReference type="EC" id="5.6.2.4"/>
    </reaction>
</comment>
<feature type="compositionally biased region" description="Low complexity" evidence="8">
    <location>
        <begin position="632"/>
        <end position="643"/>
    </location>
</feature>
<dbReference type="GO" id="GO:0006310">
    <property type="term" value="P:DNA recombination"/>
    <property type="evidence" value="ECO:0007669"/>
    <property type="project" value="TreeGrafter"/>
</dbReference>
<evidence type="ECO:0000259" key="10">
    <source>
        <dbReference type="PROSITE" id="PS51194"/>
    </source>
</evidence>
<keyword evidence="12" id="KW-1185">Reference proteome</keyword>
<feature type="compositionally biased region" description="Low complexity" evidence="8">
    <location>
        <begin position="15"/>
        <end position="26"/>
    </location>
</feature>
<dbReference type="PROSITE" id="PS51194">
    <property type="entry name" value="HELICASE_CTER"/>
    <property type="match status" value="1"/>
</dbReference>
<evidence type="ECO:0000259" key="9">
    <source>
        <dbReference type="PROSITE" id="PS51192"/>
    </source>
</evidence>
<feature type="region of interest" description="Disordered" evidence="8">
    <location>
        <begin position="1"/>
        <end position="27"/>
    </location>
</feature>
<evidence type="ECO:0000256" key="4">
    <source>
        <dbReference type="ARBA" id="ARBA00023125"/>
    </source>
</evidence>
<dbReference type="GO" id="GO:0003677">
    <property type="term" value="F:DNA binding"/>
    <property type="evidence" value="ECO:0007669"/>
    <property type="project" value="UniProtKB-KW"/>
</dbReference>
<dbReference type="SUPFAM" id="SSF52540">
    <property type="entry name" value="P-loop containing nucleoside triphosphate hydrolases"/>
    <property type="match status" value="1"/>
</dbReference>
<dbReference type="PANTHER" id="PTHR13710">
    <property type="entry name" value="DNA HELICASE RECQ FAMILY MEMBER"/>
    <property type="match status" value="1"/>
</dbReference>
<keyword evidence="4" id="KW-0238">DNA-binding</keyword>
<dbReference type="GO" id="GO:0005524">
    <property type="term" value="F:ATP binding"/>
    <property type="evidence" value="ECO:0007669"/>
    <property type="project" value="UniProtKB-KW"/>
</dbReference>
<feature type="domain" description="Helicase C-terminal" evidence="10">
    <location>
        <begin position="255"/>
        <end position="412"/>
    </location>
</feature>
<evidence type="ECO:0000256" key="3">
    <source>
        <dbReference type="ARBA" id="ARBA00022840"/>
    </source>
</evidence>
<dbReference type="GO" id="GO:0043138">
    <property type="term" value="F:3'-5' DNA helicase activity"/>
    <property type="evidence" value="ECO:0007669"/>
    <property type="project" value="UniProtKB-EC"/>
</dbReference>
<dbReference type="SMART" id="SM00487">
    <property type="entry name" value="DEXDc"/>
    <property type="match status" value="1"/>
</dbReference>
<feature type="region of interest" description="Disordered" evidence="8">
    <location>
        <begin position="625"/>
        <end position="662"/>
    </location>
</feature>
<evidence type="ECO:0000256" key="8">
    <source>
        <dbReference type="SAM" id="MobiDB-lite"/>
    </source>
</evidence>
<accession>A0A8H5CUY4</accession>
<protein>
    <recommendedName>
        <fullName evidence="7">DNA 3'-5' helicase</fullName>
        <ecNumber evidence="7">5.6.2.4</ecNumber>
    </recommendedName>
</protein>
<name>A0A8H5CUY4_9AGAR</name>
<sequence>MPIHMSNSSFCCSQTPPTTTLHTPGTPRSPDAIQQALKKDLGLKFEPGDWQCHVIHRILKGYDSICVAATGLGKSLIFEGTAKLAGKNKLTLIICPLKALKHDQVAHTEAKGLDAIVVNEDTDKTPELWERICKTVQIVYCSPKMALSDSFNKHVWKDGQVHRQLAAVFVDEAHVIEDWGSDNFHPQYRQLGLLRPLCGYNVPFVACTATCSTSTFDTIWKVMCYGCQPFWGIDVGADHPNLLFHTRTLKNTDNPVLDALNLLPVHINTDTTVDDIDKCLFYFNSDAVYPFSSDMSETAKKHCWDGFSQGTVCIICATDAAGMGCSIPDVKYLVIFGLPASLSVVIQHWGRSGCDCVTPVVCLLLVPPWAFRLETRPAIPAFYRVRNIQENGETKANNIKWAKLEPALENFINLADQDDPCSHAFVHNFFQPKTRLDTRHSLTSCSFDSKGQCSHVSPFELSWTVLNEAKSPLSDRCCSHCSRDVVKLYDVADEHDDRLFTSAADFHFPLVSHPMPPPPLSATSSAAFQPFPSDFELDAWHKDILHSTLLSWREEWYCAWNNPFLSSALILPLKQLEELAKKSEKLLKFPDMMPDLILFTVQWDIASKADLASLVPVLDTWRHSIPRPSPTTPQSQQTPITPTKFVMTRHQDDSGTPILSLS</sequence>
<reference evidence="11 12" key="1">
    <citation type="journal article" date="2020" name="ISME J.">
        <title>Uncovering the hidden diversity of litter-decomposition mechanisms in mushroom-forming fungi.</title>
        <authorList>
            <person name="Floudas D."/>
            <person name="Bentzer J."/>
            <person name="Ahren D."/>
            <person name="Johansson T."/>
            <person name="Persson P."/>
            <person name="Tunlid A."/>
        </authorList>
    </citation>
    <scope>NUCLEOTIDE SEQUENCE [LARGE SCALE GENOMIC DNA]</scope>
    <source>
        <strain evidence="11 12">CBS 291.85</strain>
    </source>
</reference>
<dbReference type="GO" id="GO:0009378">
    <property type="term" value="F:four-way junction helicase activity"/>
    <property type="evidence" value="ECO:0007669"/>
    <property type="project" value="TreeGrafter"/>
</dbReference>
<dbReference type="AlphaFoldDB" id="A0A8H5CUY4"/>
<evidence type="ECO:0000313" key="11">
    <source>
        <dbReference type="EMBL" id="KAF5347077.1"/>
    </source>
</evidence>
<dbReference type="SMART" id="SM00490">
    <property type="entry name" value="HELICc"/>
    <property type="match status" value="1"/>
</dbReference>
<evidence type="ECO:0000313" key="12">
    <source>
        <dbReference type="Proteomes" id="UP000559256"/>
    </source>
</evidence>
<dbReference type="EC" id="5.6.2.4" evidence="7"/>
<dbReference type="InterPro" id="IPR027417">
    <property type="entry name" value="P-loop_NTPase"/>
</dbReference>
<dbReference type="Gene3D" id="3.40.50.300">
    <property type="entry name" value="P-loop containing nucleotide triphosphate hydrolases"/>
    <property type="match status" value="2"/>
</dbReference>